<protein>
    <submittedName>
        <fullName evidence="1">Uncharacterized protein</fullName>
    </submittedName>
</protein>
<dbReference type="PANTHER" id="PTHR33437">
    <property type="entry name" value="OS06G0361200 PROTEIN"/>
    <property type="match status" value="1"/>
</dbReference>
<reference evidence="1" key="1">
    <citation type="submission" date="2020-06" db="EMBL/GenBank/DDBJ databases">
        <authorList>
            <person name="Li T."/>
            <person name="Hu X."/>
            <person name="Zhang T."/>
            <person name="Song X."/>
            <person name="Zhang H."/>
            <person name="Dai N."/>
            <person name="Sheng W."/>
            <person name="Hou X."/>
            <person name="Wei L."/>
        </authorList>
    </citation>
    <scope>NUCLEOTIDE SEQUENCE</scope>
    <source>
        <strain evidence="1">G02</strain>
        <tissue evidence="1">Leaf</tissue>
    </source>
</reference>
<sequence length="93" mass="10731">MKELQVSLEGMIPVDQLKGVYHGTIQNKLDGSTKSSLTYTKPYIERLDNLKMPVGYQPSKFQQFDDKDNPKQHMAYFIETYNDVGTYGDHLIK</sequence>
<dbReference type="PANTHER" id="PTHR33437:SF4">
    <property type="entry name" value="RETROTRANSPOSON GAG PROTEIN"/>
    <property type="match status" value="1"/>
</dbReference>
<proteinExistence type="predicted"/>
<reference evidence="1" key="2">
    <citation type="journal article" date="2024" name="Plant">
        <title>Genomic evolution and insights into agronomic trait innovations of Sesamum species.</title>
        <authorList>
            <person name="Miao H."/>
            <person name="Wang L."/>
            <person name="Qu L."/>
            <person name="Liu H."/>
            <person name="Sun Y."/>
            <person name="Le M."/>
            <person name="Wang Q."/>
            <person name="Wei S."/>
            <person name="Zheng Y."/>
            <person name="Lin W."/>
            <person name="Duan Y."/>
            <person name="Cao H."/>
            <person name="Xiong S."/>
            <person name="Wang X."/>
            <person name="Wei L."/>
            <person name="Li C."/>
            <person name="Ma Q."/>
            <person name="Ju M."/>
            <person name="Zhao R."/>
            <person name="Li G."/>
            <person name="Mu C."/>
            <person name="Tian Q."/>
            <person name="Mei H."/>
            <person name="Zhang T."/>
            <person name="Gao T."/>
            <person name="Zhang H."/>
        </authorList>
    </citation>
    <scope>NUCLEOTIDE SEQUENCE</scope>
    <source>
        <strain evidence="1">G02</strain>
    </source>
</reference>
<gene>
    <name evidence="1" type="ORF">Sradi_3649500</name>
</gene>
<evidence type="ECO:0000313" key="1">
    <source>
        <dbReference type="EMBL" id="KAL0367594.1"/>
    </source>
</evidence>
<organism evidence="1">
    <name type="scientific">Sesamum radiatum</name>
    <name type="common">Black benniseed</name>
    <dbReference type="NCBI Taxonomy" id="300843"/>
    <lineage>
        <taxon>Eukaryota</taxon>
        <taxon>Viridiplantae</taxon>
        <taxon>Streptophyta</taxon>
        <taxon>Embryophyta</taxon>
        <taxon>Tracheophyta</taxon>
        <taxon>Spermatophyta</taxon>
        <taxon>Magnoliopsida</taxon>
        <taxon>eudicotyledons</taxon>
        <taxon>Gunneridae</taxon>
        <taxon>Pentapetalae</taxon>
        <taxon>asterids</taxon>
        <taxon>lamiids</taxon>
        <taxon>Lamiales</taxon>
        <taxon>Pedaliaceae</taxon>
        <taxon>Sesamum</taxon>
    </lineage>
</organism>
<comment type="caution">
    <text evidence="1">The sequence shown here is derived from an EMBL/GenBank/DDBJ whole genome shotgun (WGS) entry which is preliminary data.</text>
</comment>
<dbReference type="AlphaFoldDB" id="A0AAW2QIF2"/>
<name>A0AAW2QIF2_SESRA</name>
<dbReference type="EMBL" id="JACGWJ010000015">
    <property type="protein sequence ID" value="KAL0367594.1"/>
    <property type="molecule type" value="Genomic_DNA"/>
</dbReference>
<accession>A0AAW2QIF2</accession>